<evidence type="ECO:0008006" key="5">
    <source>
        <dbReference type="Google" id="ProtNLM"/>
    </source>
</evidence>
<evidence type="ECO:0000256" key="1">
    <source>
        <dbReference type="SAM" id="MobiDB-lite"/>
    </source>
</evidence>
<accession>A0AAD9NYQ1</accession>
<feature type="compositionally biased region" description="Polar residues" evidence="1">
    <location>
        <begin position="204"/>
        <end position="214"/>
    </location>
</feature>
<organism evidence="3 4">
    <name type="scientific">Ridgeia piscesae</name>
    <name type="common">Tubeworm</name>
    <dbReference type="NCBI Taxonomy" id="27915"/>
    <lineage>
        <taxon>Eukaryota</taxon>
        <taxon>Metazoa</taxon>
        <taxon>Spiralia</taxon>
        <taxon>Lophotrochozoa</taxon>
        <taxon>Annelida</taxon>
        <taxon>Polychaeta</taxon>
        <taxon>Sedentaria</taxon>
        <taxon>Canalipalpata</taxon>
        <taxon>Sabellida</taxon>
        <taxon>Siboglinidae</taxon>
        <taxon>Ridgeia</taxon>
    </lineage>
</organism>
<feature type="transmembrane region" description="Helical" evidence="2">
    <location>
        <begin position="21"/>
        <end position="41"/>
    </location>
</feature>
<dbReference type="EMBL" id="JAODUO010000249">
    <property type="protein sequence ID" value="KAK2184918.1"/>
    <property type="molecule type" value="Genomic_DNA"/>
</dbReference>
<evidence type="ECO:0000313" key="3">
    <source>
        <dbReference type="EMBL" id="KAK2184918.1"/>
    </source>
</evidence>
<feature type="compositionally biased region" description="Low complexity" evidence="1">
    <location>
        <begin position="230"/>
        <end position="258"/>
    </location>
</feature>
<sequence length="660" mass="73893">MRQLGRAESPVVEKTLARRQALVTAHSAILWAIFNMVLMAIMYFEVNYKLVLSYFELVHPFFWYAECFLTLLFACNAIVDLVNYIVSTISSTVVELSTRQKKLLAVSNSEQGFRTATQQKTSPDLKSGLSFSPSSFTSQTSFVSTSSPVYAASHYIPYNTPASPFSSPNQTYGGLSSVHWSSPGVPAVSPGGYYFRQSPGTSPVTQSFVGSAGSSPFVKSPSYPGQHPASYGSLSSSQSGSFNRSSSPLTPTSNLSPLFHDPADVSTLRNRLQTSLNRTSPLKPEDAITDTRSLNEFFKQKEEAEMRSQLGTTEALPSGGTSFWNFNRTISDYTPMLRKYIYQAAPRSAQSNKLKDEDNDDRAGYGGGDDCFRRSGSPVADIDRWVENLRKWLSQTVLNRLVNEINSINNVLRRIGSEDMQIGEVSVSTLRQLALTKAAHVPTLANIIPFLEVSSNQEYVVTRIKQLAAGGCMSDYTWNKGGRHKKKDWTDKLPTDAALVMHMLCSYMDFRLPPHPFYPDGKTFTCQHFLKTPEKPNQSVSVRVRQLVMHMLCSYMDFRLPPHPFYPDGKTFTCQHFLKTPEKPNMRKKDCLCIYQTRINPPHYKVVIGAEVFNIQRGRCNMFHAILLFLVHIKVKEHGMLGRVNLGMSGVNILWVLGED</sequence>
<dbReference type="InterPro" id="IPR019176">
    <property type="entry name" value="Cytochrome_B561-rel"/>
</dbReference>
<dbReference type="AlphaFoldDB" id="A0AAD9NYQ1"/>
<keyword evidence="2" id="KW-0472">Membrane</keyword>
<keyword evidence="2" id="KW-0812">Transmembrane</keyword>
<reference evidence="3" key="1">
    <citation type="journal article" date="2023" name="Mol. Biol. Evol.">
        <title>Third-Generation Sequencing Reveals the Adaptive Role of the Epigenome in Three Deep-Sea Polychaetes.</title>
        <authorList>
            <person name="Perez M."/>
            <person name="Aroh O."/>
            <person name="Sun Y."/>
            <person name="Lan Y."/>
            <person name="Juniper S.K."/>
            <person name="Young C.R."/>
            <person name="Angers B."/>
            <person name="Qian P.Y."/>
        </authorList>
    </citation>
    <scope>NUCLEOTIDE SEQUENCE</scope>
    <source>
        <strain evidence="3">R07B-5</strain>
    </source>
</reference>
<name>A0AAD9NYQ1_RIDPI</name>
<feature type="region of interest" description="Disordered" evidence="1">
    <location>
        <begin position="204"/>
        <end position="262"/>
    </location>
</feature>
<gene>
    <name evidence="3" type="ORF">NP493_249g11054</name>
</gene>
<proteinExistence type="predicted"/>
<comment type="caution">
    <text evidence="3">The sequence shown here is derived from an EMBL/GenBank/DDBJ whole genome shotgun (WGS) entry which is preliminary data.</text>
</comment>
<dbReference type="GO" id="GO:0016020">
    <property type="term" value="C:membrane"/>
    <property type="evidence" value="ECO:0007669"/>
    <property type="project" value="TreeGrafter"/>
</dbReference>
<dbReference type="Proteomes" id="UP001209878">
    <property type="component" value="Unassembled WGS sequence"/>
</dbReference>
<protein>
    <recommendedName>
        <fullName evidence="5">Transmembrane protein 209</fullName>
    </recommendedName>
</protein>
<dbReference type="PANTHER" id="PTHR21780">
    <property type="entry name" value="TRANSMEMBRANE PROTEIN 209"/>
    <property type="match status" value="1"/>
</dbReference>
<feature type="region of interest" description="Disordered" evidence="1">
    <location>
        <begin position="348"/>
        <end position="370"/>
    </location>
</feature>
<evidence type="ECO:0000313" key="4">
    <source>
        <dbReference type="Proteomes" id="UP001209878"/>
    </source>
</evidence>
<dbReference type="Pfam" id="PF09786">
    <property type="entry name" value="CytochromB561_N"/>
    <property type="match status" value="2"/>
</dbReference>
<keyword evidence="2" id="KW-1133">Transmembrane helix</keyword>
<dbReference type="PANTHER" id="PTHR21780:SF0">
    <property type="entry name" value="TRANSMEMBRANE PROTEIN 209"/>
    <property type="match status" value="1"/>
</dbReference>
<keyword evidence="4" id="KW-1185">Reference proteome</keyword>
<evidence type="ECO:0000256" key="2">
    <source>
        <dbReference type="SAM" id="Phobius"/>
    </source>
</evidence>